<keyword evidence="2" id="KW-0472">Membrane</keyword>
<feature type="region of interest" description="Disordered" evidence="1">
    <location>
        <begin position="77"/>
        <end position="96"/>
    </location>
</feature>
<keyword evidence="4" id="KW-1185">Reference proteome</keyword>
<evidence type="ECO:0008006" key="5">
    <source>
        <dbReference type="Google" id="ProtNLM"/>
    </source>
</evidence>
<name>A0ABD5MBQ3_9EURY</name>
<keyword evidence="2" id="KW-0812">Transmembrane</keyword>
<comment type="caution">
    <text evidence="3">The sequence shown here is derived from an EMBL/GenBank/DDBJ whole genome shotgun (WGS) entry which is preliminary data.</text>
</comment>
<protein>
    <recommendedName>
        <fullName evidence="5">DUF4282 domain-containing protein</fullName>
    </recommendedName>
</protein>
<accession>A0ABD5MBQ3</accession>
<dbReference type="Proteomes" id="UP001570511">
    <property type="component" value="Unassembled WGS sequence"/>
</dbReference>
<evidence type="ECO:0000313" key="3">
    <source>
        <dbReference type="EMBL" id="MFA1609908.1"/>
    </source>
</evidence>
<evidence type="ECO:0000256" key="2">
    <source>
        <dbReference type="SAM" id="Phobius"/>
    </source>
</evidence>
<feature type="transmembrane region" description="Helical" evidence="2">
    <location>
        <begin position="39"/>
        <end position="58"/>
    </location>
</feature>
<dbReference type="EMBL" id="JBGNYA010000001">
    <property type="protein sequence ID" value="MFA1609908.1"/>
    <property type="molecule type" value="Genomic_DNA"/>
</dbReference>
<dbReference type="RefSeq" id="WP_372387032.1">
    <property type="nucleotide sequence ID" value="NZ_JBGNYA010000001.1"/>
</dbReference>
<keyword evidence="2" id="KW-1133">Transmembrane helix</keyword>
<evidence type="ECO:0000313" key="4">
    <source>
        <dbReference type="Proteomes" id="UP001570511"/>
    </source>
</evidence>
<dbReference type="AlphaFoldDB" id="A0ABD5MBQ3"/>
<evidence type="ECO:0000256" key="1">
    <source>
        <dbReference type="SAM" id="MobiDB-lite"/>
    </source>
</evidence>
<reference evidence="3 4" key="1">
    <citation type="submission" date="2024-08" db="EMBL/GenBank/DDBJ databases">
        <title>Halobellus sp. MBLA0158 whole genome sequence.</title>
        <authorList>
            <person name="Hwang C.Y."/>
            <person name="Cho E.-S."/>
            <person name="Seo M.-J."/>
        </authorList>
    </citation>
    <scope>NUCLEOTIDE SEQUENCE [LARGE SCALE GENOMIC DNA]</scope>
    <source>
        <strain evidence="3 4">MBLA0158</strain>
    </source>
</reference>
<sequence>MVPSPPPTAQPHRDAAYRFAVGAAYFAVISGLGSLAAVLFGPFGVVVSVLVSLVGVYYGGIEVARGVDIVVRYAMRESGGESEPADGGPQEPDSAE</sequence>
<gene>
    <name evidence="3" type="ORF">OS889_02665</name>
</gene>
<proteinExistence type="predicted"/>
<feature type="transmembrane region" description="Helical" evidence="2">
    <location>
        <begin position="15"/>
        <end position="33"/>
    </location>
</feature>
<organism evidence="3 4">
    <name type="scientific">Halobellus rubicundus</name>
    <dbReference type="NCBI Taxonomy" id="2996466"/>
    <lineage>
        <taxon>Archaea</taxon>
        <taxon>Methanobacteriati</taxon>
        <taxon>Methanobacteriota</taxon>
        <taxon>Stenosarchaea group</taxon>
        <taxon>Halobacteria</taxon>
        <taxon>Halobacteriales</taxon>
        <taxon>Haloferacaceae</taxon>
        <taxon>Halobellus</taxon>
    </lineage>
</organism>